<feature type="signal peptide" evidence="1">
    <location>
        <begin position="1"/>
        <end position="20"/>
    </location>
</feature>
<keyword evidence="4" id="KW-1185">Reference proteome</keyword>
<organism evidence="3 4">
    <name type="scientific">Bacteroides faecium</name>
    <dbReference type="NCBI Taxonomy" id="2715212"/>
    <lineage>
        <taxon>Bacteria</taxon>
        <taxon>Pseudomonadati</taxon>
        <taxon>Bacteroidota</taxon>
        <taxon>Bacteroidia</taxon>
        <taxon>Bacteroidales</taxon>
        <taxon>Bacteroidaceae</taxon>
        <taxon>Bacteroides</taxon>
    </lineage>
</organism>
<evidence type="ECO:0000259" key="2">
    <source>
        <dbReference type="Pfam" id="PF07523"/>
    </source>
</evidence>
<feature type="chain" id="PRO_5026209513" description="Ig-like domain-containing protein" evidence="1">
    <location>
        <begin position="21"/>
        <end position="595"/>
    </location>
</feature>
<dbReference type="InterPro" id="IPR022038">
    <property type="entry name" value="Ig-like_bact"/>
</dbReference>
<sequence length="595" mass="64990">MRLLKKIAYACYSITFGLLALTGCTDGELYDVNAPDWISDKIQEIEDSKKQPEEEVLEGMQEDVYTIGNTDFTSGWWAAFSKYYVVPDGEKWNAVFNLHINPTDNTYYKNYAVIVTNDVDRGGTGYTEYGAIRFDVTGSPETYNSQWGDHIDYQYISGTLLLNPDENNADPNIQKLGGKVTLTIDRTSESAFTLKMTNGVATKTYEQPYKEENLNADASNTNIRCFLVPEGSYIDFLQTNIVPIGGLTSALDKIPVSMVLQDVPDQVNVGTPLEEAMANVSAIVTFEEGVTKTVPATELTFSTIPDMEQPGVKTLVAIYNKTFKGENCDKPIMANTTFEVVEQIASIEVTTPPLHTQYFYYTSAATENLANRTMVFDPTGMVVTATYTDQSTRIIDNARLSFSSVSAKSGAQTVTITAEEGITATVEVTVSESTASEVRNTTSMVGAADNSTGFGAAFSDYFSIPMGKTKSIAFTNYSNLANFWNNFVVVLRKANHIDEYAFVRADNWGTGNGYDACVHSGTQGDLNTWLAGMNGAKVTVYVTNCGNSTADVQAVMEGTAGTTSTQYYLGITTVDPSDLNFALTVDGCHLIFNEN</sequence>
<dbReference type="PROSITE" id="PS51257">
    <property type="entry name" value="PROKAR_LIPOPROTEIN"/>
    <property type="match status" value="1"/>
</dbReference>
<feature type="domain" description="Ig-like" evidence="2">
    <location>
        <begin position="376"/>
        <end position="430"/>
    </location>
</feature>
<dbReference type="RefSeq" id="WP_167964189.1">
    <property type="nucleotide sequence ID" value="NZ_CP050831.1"/>
</dbReference>
<gene>
    <name evidence="3" type="ORF">BacF7301_15545</name>
</gene>
<proteinExistence type="predicted"/>
<dbReference type="Gene3D" id="2.60.40.3630">
    <property type="match status" value="1"/>
</dbReference>
<protein>
    <recommendedName>
        <fullName evidence="2">Ig-like domain-containing protein</fullName>
    </recommendedName>
</protein>
<evidence type="ECO:0000313" key="3">
    <source>
        <dbReference type="EMBL" id="QIU95477.1"/>
    </source>
</evidence>
<dbReference type="EMBL" id="CP050831">
    <property type="protein sequence ID" value="QIU95477.1"/>
    <property type="molecule type" value="Genomic_DNA"/>
</dbReference>
<dbReference type="KEGG" id="bfc:BacF7301_15545"/>
<keyword evidence="1" id="KW-0732">Signal</keyword>
<dbReference type="AlphaFoldDB" id="A0A6H0KSS0"/>
<accession>A0A6H0KSS0</accession>
<evidence type="ECO:0000313" key="4">
    <source>
        <dbReference type="Proteomes" id="UP000501780"/>
    </source>
</evidence>
<name>A0A6H0KSS0_9BACE</name>
<dbReference type="Pfam" id="PF07523">
    <property type="entry name" value="Big_3"/>
    <property type="match status" value="1"/>
</dbReference>
<evidence type="ECO:0000256" key="1">
    <source>
        <dbReference type="SAM" id="SignalP"/>
    </source>
</evidence>
<dbReference type="Proteomes" id="UP000501780">
    <property type="component" value="Chromosome"/>
</dbReference>
<reference evidence="3 4" key="1">
    <citation type="submission" date="2020-03" db="EMBL/GenBank/DDBJ databases">
        <title>Genomic analysis of Bacteroides faecium CBA7301.</title>
        <authorList>
            <person name="Kim J."/>
            <person name="Roh S.W."/>
        </authorList>
    </citation>
    <scope>NUCLEOTIDE SEQUENCE [LARGE SCALE GENOMIC DNA]</scope>
    <source>
        <strain evidence="3 4">CBA7301</strain>
    </source>
</reference>